<dbReference type="PANTHER" id="PTHR43046">
    <property type="entry name" value="GDP-MANNOSE MANNOSYL HYDROLASE"/>
    <property type="match status" value="1"/>
</dbReference>
<dbReference type="EMBL" id="QFBC01000003">
    <property type="protein sequence ID" value="PWE56535.1"/>
    <property type="molecule type" value="Genomic_DNA"/>
</dbReference>
<dbReference type="OrthoDB" id="9761969at2"/>
<dbReference type="RefSeq" id="WP_109457910.1">
    <property type="nucleotide sequence ID" value="NZ_QFBC01000003.1"/>
</dbReference>
<organism evidence="4 5">
    <name type="scientific">Metarhizobium album</name>
    <dbReference type="NCBI Taxonomy" id="2182425"/>
    <lineage>
        <taxon>Bacteria</taxon>
        <taxon>Pseudomonadati</taxon>
        <taxon>Pseudomonadota</taxon>
        <taxon>Alphaproteobacteria</taxon>
        <taxon>Hyphomicrobiales</taxon>
        <taxon>Rhizobiaceae</taxon>
        <taxon>Metarhizobium</taxon>
    </lineage>
</organism>
<proteinExistence type="predicted"/>
<comment type="cofactor">
    <cofactor evidence="1">
        <name>Mg(2+)</name>
        <dbReference type="ChEBI" id="CHEBI:18420"/>
    </cofactor>
</comment>
<evidence type="ECO:0000259" key="3">
    <source>
        <dbReference type="PROSITE" id="PS51462"/>
    </source>
</evidence>
<dbReference type="PROSITE" id="PS00893">
    <property type="entry name" value="NUDIX_BOX"/>
    <property type="match status" value="1"/>
</dbReference>
<dbReference type="InterPro" id="IPR015797">
    <property type="entry name" value="NUDIX_hydrolase-like_dom_sf"/>
</dbReference>
<evidence type="ECO:0000313" key="4">
    <source>
        <dbReference type="EMBL" id="PWE56535.1"/>
    </source>
</evidence>
<sequence>MGLPGIDFPGVGAGLAIMRDGRLLLCRRLKAPEAGHWNIVGGKVDHMEPAVEAARREAEEETGLTIGKVDFLCSTELVSETDRQHWISLIYVTTDIKGEPRLTEPDKLSEIGWYDLDALPSPLSDFARVTVEHLKRQTDHLARSAAS</sequence>
<dbReference type="Proteomes" id="UP000245252">
    <property type="component" value="Unassembled WGS sequence"/>
</dbReference>
<protein>
    <submittedName>
        <fullName evidence="4">DNA mismatch repair protein MutT</fullName>
    </submittedName>
</protein>
<dbReference type="SUPFAM" id="SSF55811">
    <property type="entry name" value="Nudix"/>
    <property type="match status" value="1"/>
</dbReference>
<evidence type="ECO:0000256" key="2">
    <source>
        <dbReference type="ARBA" id="ARBA00022801"/>
    </source>
</evidence>
<keyword evidence="5" id="KW-1185">Reference proteome</keyword>
<comment type="caution">
    <text evidence="4">The sequence shown here is derived from an EMBL/GenBank/DDBJ whole genome shotgun (WGS) entry which is preliminary data.</text>
</comment>
<dbReference type="AlphaFoldDB" id="A0A2U2DT87"/>
<dbReference type="GO" id="GO:0016787">
    <property type="term" value="F:hydrolase activity"/>
    <property type="evidence" value="ECO:0007669"/>
    <property type="project" value="UniProtKB-KW"/>
</dbReference>
<accession>A0A2U2DT87</accession>
<dbReference type="InterPro" id="IPR000086">
    <property type="entry name" value="NUDIX_hydrolase_dom"/>
</dbReference>
<dbReference type="PROSITE" id="PS51462">
    <property type="entry name" value="NUDIX"/>
    <property type="match status" value="1"/>
</dbReference>
<dbReference type="Gene3D" id="3.90.79.10">
    <property type="entry name" value="Nucleoside Triphosphate Pyrophosphohydrolase"/>
    <property type="match status" value="1"/>
</dbReference>
<feature type="domain" description="Nudix hydrolase" evidence="3">
    <location>
        <begin position="8"/>
        <end position="136"/>
    </location>
</feature>
<dbReference type="PANTHER" id="PTHR43046:SF14">
    <property type="entry name" value="MUTT_NUDIX FAMILY PROTEIN"/>
    <property type="match status" value="1"/>
</dbReference>
<dbReference type="InterPro" id="IPR020084">
    <property type="entry name" value="NUDIX_hydrolase_CS"/>
</dbReference>
<dbReference type="Pfam" id="PF00293">
    <property type="entry name" value="NUDIX"/>
    <property type="match status" value="1"/>
</dbReference>
<gene>
    <name evidence="4" type="ORF">DEM27_09115</name>
</gene>
<keyword evidence="2" id="KW-0378">Hydrolase</keyword>
<evidence type="ECO:0000313" key="5">
    <source>
        <dbReference type="Proteomes" id="UP000245252"/>
    </source>
</evidence>
<reference evidence="4 5" key="1">
    <citation type="submission" date="2018-05" db="EMBL/GenBank/DDBJ databases">
        <title>The draft genome of strain NS-104.</title>
        <authorList>
            <person name="Hang P."/>
            <person name="Jiang J."/>
        </authorList>
    </citation>
    <scope>NUCLEOTIDE SEQUENCE [LARGE SCALE GENOMIC DNA]</scope>
    <source>
        <strain evidence="4 5">NS-104</strain>
    </source>
</reference>
<name>A0A2U2DT87_9HYPH</name>
<evidence type="ECO:0000256" key="1">
    <source>
        <dbReference type="ARBA" id="ARBA00001946"/>
    </source>
</evidence>